<dbReference type="PROSITE" id="PS51892">
    <property type="entry name" value="SUBTILASE"/>
    <property type="match status" value="1"/>
</dbReference>
<evidence type="ECO:0000256" key="5">
    <source>
        <dbReference type="PROSITE-ProRule" id="PRU01240"/>
    </source>
</evidence>
<keyword evidence="10" id="KW-1185">Reference proteome</keyword>
<sequence length="869" mass="88114">MPRTARGGRDADPVGTVQRMGTRWLGGAGAVAAGVWIVAVTGAVQSGGWLIEQYALVERGTPPAWWWTGVGAVNAVLVAVPAVAVRLLARRPGLRAVGTAWLLAAAALALLSPLRALPDAQPALGYAADAAACGLLAALLYRFRRPPRDVVPPTADPRHDGPAPATDEPRPGATDPAPANHGPRPGGRDPDAGTDVARPGETDPVPVSDEPRPGGTGPGIGPGGRVRTGRALAAFAAGLVGVLPWLVVGALGDRLETVTALAAAAGFGALAGTVLGGRFWFPLRGRILAGGAAAGVTLVVLCPAVGQGGVQLAVLGAVPVLGFAVAALGGAGRVVGLAVGTAAAGPLALVAPAQASLLLGTRDVGWYALLGTAAALVLAVAVAAGYAVRARRRTGDVVRRNGFRFGVVAVGVAVVAAAAVYPAAGHPGLYGNRLLVVLRTQADLAPAARIADRTARATAVYRELVATARRSQQPLRRALAARGVGARPYYLLDAIEVDSAAPVLRQWLESRPDVDRVLLCPRLRPLPARPEPPRGDQPTPDAPLWNVSLLDADRVVRELGVDGRGITVGGSDTGVDGTHPALRKGFRGGTDSWYDPWYGSRTPVDHNGHGTHTLASAVGRGQGYAQVGVAPGARWVGCVNLGRDMGNAATYLDCLQFMLAPFPAGGDPFRDGDPARGPQVLTNSWDCPPAEGCDADVFAPVMRALAGAGVYVVTAAGNAGPRCGSAGDPPGRYADVLEVGAVDADGRVADFSGRGPVPGAGGKPDVVAPGVRVLSAAPGGGWRYLSGTSMAAPQVAGVVALMWSANPRLVGHVAATTRILTDTATPVPAAPDPSPPWQPSGVPDCGPGTAAGAGLVDAYRAVRAAQRFH</sequence>
<evidence type="ECO:0000256" key="1">
    <source>
        <dbReference type="ARBA" id="ARBA00011073"/>
    </source>
</evidence>
<dbReference type="PANTHER" id="PTHR43806:SF67">
    <property type="entry name" value="EGF-LIKE DOMAIN-CONTAINING PROTEIN"/>
    <property type="match status" value="1"/>
</dbReference>
<keyword evidence="2 5" id="KW-0645">Protease</keyword>
<dbReference type="PANTHER" id="PTHR43806">
    <property type="entry name" value="PEPTIDASE S8"/>
    <property type="match status" value="1"/>
</dbReference>
<keyword evidence="7" id="KW-0812">Transmembrane</keyword>
<feature type="transmembrane region" description="Helical" evidence="7">
    <location>
        <begin position="287"/>
        <end position="306"/>
    </location>
</feature>
<evidence type="ECO:0000256" key="2">
    <source>
        <dbReference type="ARBA" id="ARBA00022670"/>
    </source>
</evidence>
<feature type="active site" description="Charge relay system" evidence="5">
    <location>
        <position position="789"/>
    </location>
</feature>
<dbReference type="GO" id="GO:0006508">
    <property type="term" value="P:proteolysis"/>
    <property type="evidence" value="ECO:0007669"/>
    <property type="project" value="UniProtKB-KW"/>
</dbReference>
<feature type="transmembrane region" description="Helical" evidence="7">
    <location>
        <begin position="258"/>
        <end position="280"/>
    </location>
</feature>
<evidence type="ECO:0000256" key="6">
    <source>
        <dbReference type="SAM" id="MobiDB-lite"/>
    </source>
</evidence>
<evidence type="ECO:0000256" key="3">
    <source>
        <dbReference type="ARBA" id="ARBA00022801"/>
    </source>
</evidence>
<dbReference type="PROSITE" id="PS00138">
    <property type="entry name" value="SUBTILASE_SER"/>
    <property type="match status" value="1"/>
</dbReference>
<feature type="active site" description="Charge relay system" evidence="5">
    <location>
        <position position="572"/>
    </location>
</feature>
<dbReference type="PRINTS" id="PR00723">
    <property type="entry name" value="SUBTILISIN"/>
</dbReference>
<feature type="domain" description="Peptidase S8/S53" evidence="8">
    <location>
        <begin position="563"/>
        <end position="825"/>
    </location>
</feature>
<keyword evidence="7" id="KW-1133">Transmembrane helix</keyword>
<dbReference type="InterPro" id="IPR036852">
    <property type="entry name" value="Peptidase_S8/S53_dom_sf"/>
</dbReference>
<feature type="compositionally biased region" description="Gly residues" evidence="6">
    <location>
        <begin position="214"/>
        <end position="224"/>
    </location>
</feature>
<keyword evidence="4 5" id="KW-0720">Serine protease</keyword>
<accession>A0A8J3J872</accession>
<feature type="transmembrane region" description="Helical" evidence="7">
    <location>
        <begin position="365"/>
        <end position="390"/>
    </location>
</feature>
<dbReference type="InterPro" id="IPR000209">
    <property type="entry name" value="Peptidase_S8/S53_dom"/>
</dbReference>
<evidence type="ECO:0000313" key="9">
    <source>
        <dbReference type="EMBL" id="GID13757.1"/>
    </source>
</evidence>
<feature type="transmembrane region" description="Helical" evidence="7">
    <location>
        <begin position="24"/>
        <end position="44"/>
    </location>
</feature>
<dbReference type="SUPFAM" id="SSF52743">
    <property type="entry name" value="Subtilisin-like"/>
    <property type="match status" value="1"/>
</dbReference>
<comment type="caution">
    <text evidence="9">The sequence shown here is derived from an EMBL/GenBank/DDBJ whole genome shotgun (WGS) entry which is preliminary data.</text>
</comment>
<dbReference type="EMBL" id="BOMB01000026">
    <property type="protein sequence ID" value="GID13757.1"/>
    <property type="molecule type" value="Genomic_DNA"/>
</dbReference>
<evidence type="ECO:0000256" key="4">
    <source>
        <dbReference type="ARBA" id="ARBA00022825"/>
    </source>
</evidence>
<dbReference type="InterPro" id="IPR023828">
    <property type="entry name" value="Peptidase_S8_Ser-AS"/>
</dbReference>
<feature type="transmembrane region" description="Helical" evidence="7">
    <location>
        <begin position="337"/>
        <end position="359"/>
    </location>
</feature>
<dbReference type="InterPro" id="IPR015500">
    <property type="entry name" value="Peptidase_S8_subtilisin-rel"/>
</dbReference>
<evidence type="ECO:0000259" key="8">
    <source>
        <dbReference type="Pfam" id="PF00082"/>
    </source>
</evidence>
<keyword evidence="3 5" id="KW-0378">Hydrolase</keyword>
<keyword evidence="7" id="KW-0472">Membrane</keyword>
<feature type="transmembrane region" description="Helical" evidence="7">
    <location>
        <begin position="64"/>
        <end position="89"/>
    </location>
</feature>
<comment type="similarity">
    <text evidence="1 5">Belongs to the peptidase S8 family.</text>
</comment>
<feature type="transmembrane region" description="Helical" evidence="7">
    <location>
        <begin position="96"/>
        <end position="117"/>
    </location>
</feature>
<name>A0A8J3J872_9ACTN</name>
<dbReference type="GO" id="GO:0004252">
    <property type="term" value="F:serine-type endopeptidase activity"/>
    <property type="evidence" value="ECO:0007669"/>
    <property type="project" value="UniProtKB-UniRule"/>
</dbReference>
<dbReference type="Gene3D" id="3.40.50.200">
    <property type="entry name" value="Peptidase S8/S53 domain"/>
    <property type="match status" value="1"/>
</dbReference>
<feature type="region of interest" description="Disordered" evidence="6">
    <location>
        <begin position="150"/>
        <end position="224"/>
    </location>
</feature>
<dbReference type="InterPro" id="IPR050131">
    <property type="entry name" value="Peptidase_S8_subtilisin-like"/>
</dbReference>
<feature type="transmembrane region" description="Helical" evidence="7">
    <location>
        <begin position="402"/>
        <end position="424"/>
    </location>
</feature>
<feature type="transmembrane region" description="Helical" evidence="7">
    <location>
        <begin position="123"/>
        <end position="141"/>
    </location>
</feature>
<gene>
    <name evidence="9" type="ORF">Aru02nite_46460</name>
</gene>
<dbReference type="AlphaFoldDB" id="A0A8J3J872"/>
<evidence type="ECO:0000256" key="7">
    <source>
        <dbReference type="SAM" id="Phobius"/>
    </source>
</evidence>
<feature type="transmembrane region" description="Helical" evidence="7">
    <location>
        <begin position="312"/>
        <end position="330"/>
    </location>
</feature>
<reference evidence="9" key="1">
    <citation type="submission" date="2021-01" db="EMBL/GenBank/DDBJ databases">
        <title>Whole genome shotgun sequence of Actinocatenispora rupis NBRC 107355.</title>
        <authorList>
            <person name="Komaki H."/>
            <person name="Tamura T."/>
        </authorList>
    </citation>
    <scope>NUCLEOTIDE SEQUENCE</scope>
    <source>
        <strain evidence="9">NBRC 107355</strain>
    </source>
</reference>
<feature type="transmembrane region" description="Helical" evidence="7">
    <location>
        <begin position="231"/>
        <end position="252"/>
    </location>
</feature>
<feature type="active site" description="Charge relay system" evidence="5">
    <location>
        <position position="609"/>
    </location>
</feature>
<organism evidence="9 10">
    <name type="scientific">Actinocatenispora rupis</name>
    <dbReference type="NCBI Taxonomy" id="519421"/>
    <lineage>
        <taxon>Bacteria</taxon>
        <taxon>Bacillati</taxon>
        <taxon>Actinomycetota</taxon>
        <taxon>Actinomycetes</taxon>
        <taxon>Micromonosporales</taxon>
        <taxon>Micromonosporaceae</taxon>
        <taxon>Actinocatenispora</taxon>
    </lineage>
</organism>
<dbReference type="Proteomes" id="UP000612808">
    <property type="component" value="Unassembled WGS sequence"/>
</dbReference>
<proteinExistence type="inferred from homology"/>
<dbReference type="Pfam" id="PF00082">
    <property type="entry name" value="Peptidase_S8"/>
    <property type="match status" value="1"/>
</dbReference>
<evidence type="ECO:0000313" key="10">
    <source>
        <dbReference type="Proteomes" id="UP000612808"/>
    </source>
</evidence>
<protein>
    <recommendedName>
        <fullName evidence="8">Peptidase S8/S53 domain-containing protein</fullName>
    </recommendedName>
</protein>